<organism evidence="1 2">
    <name type="scientific">Glossina pallidipes</name>
    <name type="common">Tsetse fly</name>
    <dbReference type="NCBI Taxonomy" id="7398"/>
    <lineage>
        <taxon>Eukaryota</taxon>
        <taxon>Metazoa</taxon>
        <taxon>Ecdysozoa</taxon>
        <taxon>Arthropoda</taxon>
        <taxon>Hexapoda</taxon>
        <taxon>Insecta</taxon>
        <taxon>Pterygota</taxon>
        <taxon>Neoptera</taxon>
        <taxon>Endopterygota</taxon>
        <taxon>Diptera</taxon>
        <taxon>Brachycera</taxon>
        <taxon>Muscomorpha</taxon>
        <taxon>Hippoboscoidea</taxon>
        <taxon>Glossinidae</taxon>
        <taxon>Glossina</taxon>
    </lineage>
</organism>
<sequence>MTSILTTILTHVPITLHRAGQEEHVEDICRYSLENIVAKKLVHPTNSWCRDKRLFGNLMIKSCNLATPQSTDIQDSRRNVAITKLLLLRSLVPITTNTASIEVWLTWQLTQEQPNNNNNQLWSGLKPTKAQVLHSNAGSLVELCCAFESLQKVEINCLGSGGSSSNCKCDVAERNSKNKNAIKNLKRDKTSSYTSLSLTASSEWLVGLLAEETGAEWLAD</sequence>
<dbReference type="Proteomes" id="UP000092445">
    <property type="component" value="Unassembled WGS sequence"/>
</dbReference>
<evidence type="ECO:0000313" key="2">
    <source>
        <dbReference type="Proteomes" id="UP000092445"/>
    </source>
</evidence>
<name>A0A1B0ADC1_GLOPL</name>
<protein>
    <submittedName>
        <fullName evidence="1">Uncharacterized protein</fullName>
    </submittedName>
</protein>
<reference evidence="1" key="2">
    <citation type="submission" date="2020-05" db="UniProtKB">
        <authorList>
            <consortium name="EnsemblMetazoa"/>
        </authorList>
    </citation>
    <scope>IDENTIFICATION</scope>
    <source>
        <strain evidence="1">IAEA</strain>
    </source>
</reference>
<keyword evidence="2" id="KW-1185">Reference proteome</keyword>
<evidence type="ECO:0000313" key="1">
    <source>
        <dbReference type="EnsemblMetazoa" id="GPAI041989-PA"/>
    </source>
</evidence>
<reference evidence="2" key="1">
    <citation type="submission" date="2014-03" db="EMBL/GenBank/DDBJ databases">
        <authorList>
            <person name="Aksoy S."/>
            <person name="Warren W."/>
            <person name="Wilson R.K."/>
        </authorList>
    </citation>
    <scope>NUCLEOTIDE SEQUENCE [LARGE SCALE GENOMIC DNA]</scope>
    <source>
        <strain evidence="2">IAEA</strain>
    </source>
</reference>
<proteinExistence type="predicted"/>
<accession>A0A1B0ADC1</accession>
<dbReference type="EnsemblMetazoa" id="GPAI041989-RA">
    <property type="protein sequence ID" value="GPAI041989-PA"/>
    <property type="gene ID" value="GPAI041989"/>
</dbReference>
<dbReference type="AlphaFoldDB" id="A0A1B0ADC1"/>
<dbReference type="VEuPathDB" id="VectorBase:GPAI041989"/>